<dbReference type="InterPro" id="IPR047216">
    <property type="entry name" value="Endonuclease_DUF559_bact"/>
</dbReference>
<dbReference type="InterPro" id="IPR011335">
    <property type="entry name" value="Restrct_endonuc-II-like"/>
</dbReference>
<dbReference type="InterPro" id="IPR007569">
    <property type="entry name" value="DUF559"/>
</dbReference>
<sequence length="139" mass="16048">MGKANASFNSANQKKLRQILRSPMPPAEYILWQYLRRKNLKGYKFRRQYGVDRYVLDFYCPAAHLGIELDGESHCEERAEYDKQRQDFIEQFGITILRFPNLEIYTNLDAVLDAIALCLPNHQPPLTPPSKGGEVTQTS</sequence>
<dbReference type="EMBL" id="PSRQ01000003">
    <property type="protein sequence ID" value="PWU24309.1"/>
    <property type="molecule type" value="Genomic_DNA"/>
</dbReference>
<dbReference type="Proteomes" id="UP000246104">
    <property type="component" value="Unassembled WGS sequence"/>
</dbReference>
<dbReference type="AlphaFoldDB" id="A0A317JQR0"/>
<name>A0A317JQR0_9BACT</name>
<accession>A0A317JQR0</accession>
<dbReference type="PANTHER" id="PTHR38590">
    <property type="entry name" value="BLL0828 PROTEIN"/>
    <property type="match status" value="1"/>
</dbReference>
<evidence type="ECO:0000259" key="1">
    <source>
        <dbReference type="Pfam" id="PF04480"/>
    </source>
</evidence>
<organism evidence="2 3">
    <name type="scientific">Candidatus Cerribacteria bacterium 'Amazon FNV 2010 28 9'</name>
    <dbReference type="NCBI Taxonomy" id="2081795"/>
    <lineage>
        <taxon>Bacteria</taxon>
        <taxon>Candidatus Cerribacteria</taxon>
    </lineage>
</organism>
<dbReference type="PANTHER" id="PTHR38590:SF1">
    <property type="entry name" value="BLL0828 PROTEIN"/>
    <property type="match status" value="1"/>
</dbReference>
<dbReference type="Pfam" id="PF04480">
    <property type="entry name" value="DUF559"/>
    <property type="match status" value="1"/>
</dbReference>
<protein>
    <recommendedName>
        <fullName evidence="1">DUF559 domain-containing protein</fullName>
    </recommendedName>
</protein>
<proteinExistence type="predicted"/>
<evidence type="ECO:0000313" key="2">
    <source>
        <dbReference type="EMBL" id="PWU24309.1"/>
    </source>
</evidence>
<reference evidence="2 3" key="1">
    <citation type="submission" date="2018-02" db="EMBL/GenBank/DDBJ databases">
        <title>Genomic Reconstructions from Amazon Rainforest and Pasture Soil Reveal Novel Insights into the Physiology of Candidate Phyla in Tropical Sites.</title>
        <authorList>
            <person name="Kroeger M.E."/>
            <person name="Delmont T."/>
            <person name="Eren A.M."/>
            <person name="Guo J."/>
            <person name="Meyer K.M."/>
            <person name="Khan K."/>
            <person name="Rodrigues J.L.M."/>
            <person name="Bohannan B.J.M."/>
            <person name="Tringe S."/>
            <person name="Borges C.D."/>
            <person name="Tiedje J."/>
            <person name="Tsai S.M."/>
            <person name="Nusslein K."/>
        </authorList>
    </citation>
    <scope>NUCLEOTIDE SEQUENCE [LARGE SCALE GENOMIC DNA]</scope>
    <source>
        <strain evidence="2">Amazon FNV 2010 28 9</strain>
    </source>
</reference>
<gene>
    <name evidence="2" type="ORF">C5B42_00150</name>
</gene>
<evidence type="ECO:0000313" key="3">
    <source>
        <dbReference type="Proteomes" id="UP000246104"/>
    </source>
</evidence>
<dbReference type="Gene3D" id="3.40.960.10">
    <property type="entry name" value="VSR Endonuclease"/>
    <property type="match status" value="1"/>
</dbReference>
<comment type="caution">
    <text evidence="2">The sequence shown here is derived from an EMBL/GenBank/DDBJ whole genome shotgun (WGS) entry which is preliminary data.</text>
</comment>
<feature type="domain" description="DUF559" evidence="1">
    <location>
        <begin position="13"/>
        <end position="117"/>
    </location>
</feature>
<dbReference type="SUPFAM" id="SSF52980">
    <property type="entry name" value="Restriction endonuclease-like"/>
    <property type="match status" value="1"/>
</dbReference>
<dbReference type="CDD" id="cd01038">
    <property type="entry name" value="Endonuclease_DUF559"/>
    <property type="match status" value="1"/>
</dbReference>